<dbReference type="AlphaFoldDB" id="A0A7C6EFR1"/>
<sequence length="175" mass="19976">MKRLAKYIKRAIQIGAAESKLIDTKYIVTGNWVRIKCQYGCDCYGRRLTCPPFSPTPEYTKKMIGQYKKALILTYYAKPGEERAKRRKMHKAVAELEREIFLDGYYKAFSMVAGPCRFCVPCDVNNPCKFPELARPAMEACGIDVYKTARNVGIKMAVVKSTKDISKYCCLILIE</sequence>
<protein>
    <submittedName>
        <fullName evidence="1">DUF2284 domain-containing protein</fullName>
    </submittedName>
</protein>
<dbReference type="Pfam" id="PF10050">
    <property type="entry name" value="DUF2284"/>
    <property type="match status" value="1"/>
</dbReference>
<reference evidence="1" key="1">
    <citation type="journal article" date="2020" name="mSystems">
        <title>Genome- and Community-Level Interaction Insights into Carbon Utilization and Element Cycling Functions of Hydrothermarchaeota in Hydrothermal Sediment.</title>
        <authorList>
            <person name="Zhou Z."/>
            <person name="Liu Y."/>
            <person name="Xu W."/>
            <person name="Pan J."/>
            <person name="Luo Z.H."/>
            <person name="Li M."/>
        </authorList>
    </citation>
    <scope>NUCLEOTIDE SEQUENCE [LARGE SCALE GENOMIC DNA]</scope>
    <source>
        <strain evidence="1">SpSt-876</strain>
    </source>
</reference>
<comment type="caution">
    <text evidence="1">The sequence shown here is derived from an EMBL/GenBank/DDBJ whole genome shotgun (WGS) entry which is preliminary data.</text>
</comment>
<accession>A0A7C6EFR1</accession>
<dbReference type="EMBL" id="DTLI01000099">
    <property type="protein sequence ID" value="HHS51983.1"/>
    <property type="molecule type" value="Genomic_DNA"/>
</dbReference>
<name>A0A7C6EFR1_UNCW3</name>
<gene>
    <name evidence="1" type="ORF">ENW73_03815</name>
</gene>
<organism evidence="1">
    <name type="scientific">candidate division WOR-3 bacterium</name>
    <dbReference type="NCBI Taxonomy" id="2052148"/>
    <lineage>
        <taxon>Bacteria</taxon>
        <taxon>Bacteria division WOR-3</taxon>
    </lineage>
</organism>
<evidence type="ECO:0000313" key="1">
    <source>
        <dbReference type="EMBL" id="HHS51983.1"/>
    </source>
</evidence>
<proteinExistence type="predicted"/>
<dbReference type="InterPro" id="IPR019271">
    <property type="entry name" value="DUF2284_metal-binding"/>
</dbReference>